<dbReference type="AlphaFoldDB" id="D2RET5"/>
<evidence type="ECO:0008006" key="4">
    <source>
        <dbReference type="Google" id="ProtNLM"/>
    </source>
</evidence>
<dbReference type="HOGENOM" id="CLU_179744_0_0_2"/>
<dbReference type="KEGG" id="apo:Arcpr_1583"/>
<dbReference type="EMBL" id="CP001857">
    <property type="protein sequence ID" value="ADB58629.1"/>
    <property type="molecule type" value="Genomic_DNA"/>
</dbReference>
<feature type="transmembrane region" description="Helical" evidence="1">
    <location>
        <begin position="21"/>
        <end position="40"/>
    </location>
</feature>
<keyword evidence="3" id="KW-1185">Reference proteome</keyword>
<dbReference type="Proteomes" id="UP000001901">
    <property type="component" value="Chromosome"/>
</dbReference>
<keyword evidence="1" id="KW-0472">Membrane</keyword>
<evidence type="ECO:0000256" key="1">
    <source>
        <dbReference type="SAM" id="Phobius"/>
    </source>
</evidence>
<evidence type="ECO:0000313" key="2">
    <source>
        <dbReference type="EMBL" id="ADB58629.1"/>
    </source>
</evidence>
<organism evidence="2 3">
    <name type="scientific">Archaeoglobus profundus (strain DSM 5631 / JCM 9629 / NBRC 100127 / Av18)</name>
    <dbReference type="NCBI Taxonomy" id="572546"/>
    <lineage>
        <taxon>Archaea</taxon>
        <taxon>Methanobacteriati</taxon>
        <taxon>Methanobacteriota</taxon>
        <taxon>Archaeoglobi</taxon>
        <taxon>Archaeoglobales</taxon>
        <taxon>Archaeoglobaceae</taxon>
        <taxon>Archaeoglobus</taxon>
    </lineage>
</organism>
<evidence type="ECO:0000313" key="3">
    <source>
        <dbReference type="Proteomes" id="UP000001901"/>
    </source>
</evidence>
<dbReference type="GeneID" id="8740274"/>
<accession>D2RET5</accession>
<feature type="transmembrane region" description="Helical" evidence="1">
    <location>
        <begin position="52"/>
        <end position="73"/>
    </location>
</feature>
<dbReference type="RefSeq" id="WP_012940965.1">
    <property type="nucleotide sequence ID" value="NC_013741.1"/>
</dbReference>
<sequence length="88" mass="9703">MILALVMLIIGSIMLVSSRDLVRLLISLEFLFASLFLSILGIMNSPQGYETLVAVIFTSSSELMILVAVITIFSKMFRTTSLEGDKID</sequence>
<name>D2RET5_ARCPA</name>
<dbReference type="Gene3D" id="1.10.287.3510">
    <property type="match status" value="1"/>
</dbReference>
<protein>
    <recommendedName>
        <fullName evidence="4">NADH-ubiquinone oxidoreductase chain 4L</fullName>
    </recommendedName>
</protein>
<dbReference type="PaxDb" id="572546-Arcpr_1583"/>
<proteinExistence type="predicted"/>
<keyword evidence="1" id="KW-1133">Transmembrane helix</keyword>
<gene>
    <name evidence="2" type="ordered locus">Arcpr_1583</name>
</gene>
<reference evidence="2 3" key="1">
    <citation type="journal article" date="2010" name="Stand. Genomic Sci.">
        <title>Complete genome sequence of Archaeoglobus profundus type strain (AV18).</title>
        <authorList>
            <person name="von Jan M."/>
            <person name="Lapidus A."/>
            <person name="Del Rio T.G."/>
            <person name="Copeland A."/>
            <person name="Tice H."/>
            <person name="Cheng J.F."/>
            <person name="Lucas S."/>
            <person name="Chen F."/>
            <person name="Nolan M."/>
            <person name="Goodwin L."/>
            <person name="Han C."/>
            <person name="Pitluck S."/>
            <person name="Liolios K."/>
            <person name="Ivanova N."/>
            <person name="Mavromatis K."/>
            <person name="Ovchinnikova G."/>
            <person name="Chertkov O."/>
            <person name="Pati A."/>
            <person name="Chen A."/>
            <person name="Palaniappan K."/>
            <person name="Land M."/>
            <person name="Hauser L."/>
            <person name="Chang Y.J."/>
            <person name="Jeffries C.D."/>
            <person name="Saunders E."/>
            <person name="Brettin T."/>
            <person name="Detter J.C."/>
            <person name="Chain P."/>
            <person name="Eichinger K."/>
            <person name="Huber H."/>
            <person name="Spring S."/>
            <person name="Rohde M."/>
            <person name="Goker M."/>
            <person name="Wirth R."/>
            <person name="Woyke T."/>
            <person name="Bristow J."/>
            <person name="Eisen J.A."/>
            <person name="Markowitz V."/>
            <person name="Hugenholtz P."/>
            <person name="Kyrpides N.C."/>
            <person name="Klenk H.P."/>
        </authorList>
    </citation>
    <scope>NUCLEOTIDE SEQUENCE [LARGE SCALE GENOMIC DNA]</scope>
    <source>
        <strain evidence="3">DSM 5631 / JCM 9629 / NBRC 100127 / Av18</strain>
    </source>
</reference>
<keyword evidence="1" id="KW-0812">Transmembrane</keyword>
<dbReference type="STRING" id="572546.Arcpr_1583"/>